<dbReference type="EMBL" id="AORV01000072">
    <property type="protein sequence ID" value="EMS69084.1"/>
    <property type="molecule type" value="Genomic_DNA"/>
</dbReference>
<keyword evidence="2" id="KW-1185">Reference proteome</keyword>
<proteinExistence type="predicted"/>
<dbReference type="RefSeq" id="WP_004630767.1">
    <property type="nucleotide sequence ID" value="NZ_AORV01000072.1"/>
</dbReference>
<reference evidence="1 2" key="1">
    <citation type="journal article" date="2013" name="Genome Announc.">
        <title>Draft Genome Sequence of the Cellulolytic, Mesophilic, Anaerobic Bacterium Clostridium termitidis Strain CT1112 (DSM 5398).</title>
        <authorList>
            <person name="Lal S."/>
            <person name="Ramachandran U."/>
            <person name="Zhang X."/>
            <person name="Munir R."/>
            <person name="Sparling R."/>
            <person name="Levin D.B."/>
        </authorList>
    </citation>
    <scope>NUCLEOTIDE SEQUENCE [LARGE SCALE GENOMIC DNA]</scope>
    <source>
        <strain evidence="1 2">CT1112</strain>
    </source>
</reference>
<dbReference type="Proteomes" id="UP000014155">
    <property type="component" value="Unassembled WGS sequence"/>
</dbReference>
<dbReference type="InterPro" id="IPR045705">
    <property type="entry name" value="DUF6061"/>
</dbReference>
<dbReference type="Pfam" id="PF19537">
    <property type="entry name" value="DUF6061"/>
    <property type="match status" value="1"/>
</dbReference>
<organism evidence="1 2">
    <name type="scientific">Ruminiclostridium cellobioparum subsp. termitidis CT1112</name>
    <dbReference type="NCBI Taxonomy" id="1195236"/>
    <lineage>
        <taxon>Bacteria</taxon>
        <taxon>Bacillati</taxon>
        <taxon>Bacillota</taxon>
        <taxon>Clostridia</taxon>
        <taxon>Eubacteriales</taxon>
        <taxon>Oscillospiraceae</taxon>
        <taxon>Ruminiclostridium</taxon>
    </lineage>
</organism>
<dbReference type="AlphaFoldDB" id="S0FJ02"/>
<dbReference type="STRING" id="1195236.CTER_5321"/>
<gene>
    <name evidence="1" type="ORF">CTER_5321</name>
</gene>
<protein>
    <submittedName>
        <fullName evidence="1">Uncharacterized protein</fullName>
    </submittedName>
</protein>
<dbReference type="PATRIC" id="fig|1195236.3.peg.5459"/>
<evidence type="ECO:0000313" key="1">
    <source>
        <dbReference type="EMBL" id="EMS69084.1"/>
    </source>
</evidence>
<accession>S0FJ02</accession>
<name>S0FJ02_RUMCE</name>
<comment type="caution">
    <text evidence="1">The sequence shown here is derived from an EMBL/GenBank/DDBJ whole genome shotgun (WGS) entry which is preliminary data.</text>
</comment>
<sequence length="111" mass="12807">MRIKACTCHDENDTIDVVTTDNTKMYLLCAAIENSSHTDMIGRSKLRWLKDKEPATYAEFVVKGDLQDFLDRYAESYHQQQDTMEKQLKAHFVGDKAYAAAMAREIMMYGE</sequence>
<evidence type="ECO:0000313" key="2">
    <source>
        <dbReference type="Proteomes" id="UP000014155"/>
    </source>
</evidence>